<gene>
    <name evidence="1" type="ORF">BST27_24435</name>
</gene>
<dbReference type="Proteomes" id="UP000192739">
    <property type="component" value="Unassembled WGS sequence"/>
</dbReference>
<reference evidence="1 2" key="1">
    <citation type="submission" date="2017-02" db="EMBL/GenBank/DDBJ databases">
        <title>The new phylogeny of genus Mycobacterium.</title>
        <authorList>
            <person name="Tortoli E."/>
            <person name="Trovato A."/>
            <person name="Cirillo D.M."/>
        </authorList>
    </citation>
    <scope>NUCLEOTIDE SEQUENCE [LARGE SCALE GENOMIC DNA]</scope>
    <source>
        <strain evidence="1 2">DSM 44049</strain>
    </source>
</reference>
<keyword evidence="2" id="KW-1185">Reference proteome</keyword>
<comment type="caution">
    <text evidence="1">The sequence shown here is derived from an EMBL/GenBank/DDBJ whole genome shotgun (WGS) entry which is preliminary data.</text>
</comment>
<proteinExistence type="predicted"/>
<accession>A0A1E3S5V0</accession>
<evidence type="ECO:0000313" key="2">
    <source>
        <dbReference type="Proteomes" id="UP000192739"/>
    </source>
</evidence>
<dbReference type="STRING" id="28445.BHQ20_26230"/>
<evidence type="ECO:0000313" key="1">
    <source>
        <dbReference type="EMBL" id="ORA96704.1"/>
    </source>
</evidence>
<dbReference type="RefSeq" id="WP_069422089.1">
    <property type="nucleotide sequence ID" value="NZ_CBCRZH010000077.1"/>
</dbReference>
<sequence>MTVTADRHIASNEFAIEDMLTGIFASGYGVVGDGRSFSFHIEHRSLVVEIYRPRIAGPVPQTEDVVARTVRSLVDIDLTDERSLAAAVRDAVAHAEPVQR</sequence>
<dbReference type="AlphaFoldDB" id="A0A1E3S5V0"/>
<name>A0A1E3S5V0_MYCIE</name>
<protein>
    <submittedName>
        <fullName evidence="1">Uncharacterized protein</fullName>
    </submittedName>
</protein>
<dbReference type="EMBL" id="MVHT01000089">
    <property type="protein sequence ID" value="ORA96704.1"/>
    <property type="molecule type" value="Genomic_DNA"/>
</dbReference>
<organism evidence="1 2">
    <name type="scientific">Mycobacterium intermedium</name>
    <dbReference type="NCBI Taxonomy" id="28445"/>
    <lineage>
        <taxon>Bacteria</taxon>
        <taxon>Bacillati</taxon>
        <taxon>Actinomycetota</taxon>
        <taxon>Actinomycetes</taxon>
        <taxon>Mycobacteriales</taxon>
        <taxon>Mycobacteriaceae</taxon>
        <taxon>Mycobacterium</taxon>
        <taxon>Mycobacterium simiae complex</taxon>
    </lineage>
</organism>